<feature type="transmembrane region" description="Helical" evidence="1">
    <location>
        <begin position="12"/>
        <end position="34"/>
    </location>
</feature>
<evidence type="ECO:0000313" key="2">
    <source>
        <dbReference type="EMBL" id="MFC6997979.1"/>
    </source>
</evidence>
<keyword evidence="1" id="KW-1133">Transmembrane helix</keyword>
<keyword evidence="1" id="KW-0812">Transmembrane</keyword>
<comment type="caution">
    <text evidence="2">The sequence shown here is derived from an EMBL/GenBank/DDBJ whole genome shotgun (WGS) entry which is preliminary data.</text>
</comment>
<keyword evidence="1" id="KW-0472">Membrane</keyword>
<name>A0ABW2DMT7_9BACT</name>
<proteinExistence type="predicted"/>
<evidence type="ECO:0008006" key="4">
    <source>
        <dbReference type="Google" id="ProtNLM"/>
    </source>
</evidence>
<dbReference type="RefSeq" id="WP_066621845.1">
    <property type="nucleotide sequence ID" value="NZ_LRML01000007.1"/>
</dbReference>
<evidence type="ECO:0000256" key="1">
    <source>
        <dbReference type="SAM" id="Phobius"/>
    </source>
</evidence>
<evidence type="ECO:0000313" key="3">
    <source>
        <dbReference type="Proteomes" id="UP001596405"/>
    </source>
</evidence>
<protein>
    <recommendedName>
        <fullName evidence="4">Photosystem I assembly protein Ycf4</fullName>
    </recommendedName>
</protein>
<feature type="transmembrane region" description="Helical" evidence="1">
    <location>
        <begin position="54"/>
        <end position="75"/>
    </location>
</feature>
<dbReference type="EMBL" id="JBHSYQ010000004">
    <property type="protein sequence ID" value="MFC6997979.1"/>
    <property type="molecule type" value="Genomic_DNA"/>
</dbReference>
<organism evidence="2 3">
    <name type="scientific">Rufibacter roseus</name>
    <dbReference type="NCBI Taxonomy" id="1567108"/>
    <lineage>
        <taxon>Bacteria</taxon>
        <taxon>Pseudomonadati</taxon>
        <taxon>Bacteroidota</taxon>
        <taxon>Cytophagia</taxon>
        <taxon>Cytophagales</taxon>
        <taxon>Hymenobacteraceae</taxon>
        <taxon>Rufibacter</taxon>
    </lineage>
</organism>
<reference evidence="3" key="1">
    <citation type="journal article" date="2019" name="Int. J. Syst. Evol. Microbiol.">
        <title>The Global Catalogue of Microorganisms (GCM) 10K type strain sequencing project: providing services to taxonomists for standard genome sequencing and annotation.</title>
        <authorList>
            <consortium name="The Broad Institute Genomics Platform"/>
            <consortium name="The Broad Institute Genome Sequencing Center for Infectious Disease"/>
            <person name="Wu L."/>
            <person name="Ma J."/>
        </authorList>
    </citation>
    <scope>NUCLEOTIDE SEQUENCE [LARGE SCALE GENOMIC DNA]</scope>
    <source>
        <strain evidence="3">CGMCC 4.7393</strain>
    </source>
</reference>
<sequence>MNSIETYKAQYYVHKFGSLLFGCSFFFGGLSTLLKGGAITINEVPTKATFENVFPFLFIGGCFIGLFFWICFKYFRVSLTDAYVKKQLVFGSKYYSWEDFEEIEEVNPFRKGIIFKFKPKGERAFYAQGDKPVRVFTNPLNSKWYSPTVLESKMENLIDIKKRKMNI</sequence>
<dbReference type="Proteomes" id="UP001596405">
    <property type="component" value="Unassembled WGS sequence"/>
</dbReference>
<gene>
    <name evidence="2" type="ORF">ACFQHR_10100</name>
</gene>
<keyword evidence="3" id="KW-1185">Reference proteome</keyword>
<accession>A0ABW2DMT7</accession>